<dbReference type="SUPFAM" id="SSF53720">
    <property type="entry name" value="ALDH-like"/>
    <property type="match status" value="1"/>
</dbReference>
<sequence length="435" mass="44971">MTGEGSATLLLDPRTGQVRGLAPIGDEYAVSAVVAAARDGARTWSRLSGPDRADRLATLAGHLGERIEEYVDLECAGTGKPRGDARLEVAAGVRRLRAYAGVAGTPPADGATPLGLAGVLVHWSYPLLSALQQALPALAAGNAVVVKPAESTPDSMQLLAENAVAILGADVLNVVTGDRRTGRSLVAGPVDALSFAGDTGSAIDIAHGAGLRPAYLWWGGNSPAVVLPGAPAQTYRTLARARMHNAGQNFAPARVITLRENYEQAVHGLADAVAGCRAGADFGPMNGLEQLTLFDTAVATSDAGFSFESGMCLEPPERNGFWRAARVLADLAPDAPAVRGEVPGPMLTVQAAADPEAAVRLANSSPSHAASVWGPATRALEVARVLRAKEISVNWVSGAGTAFGGVDVRCRPEHLAASVADYRVRRTIWPAPSAE</sequence>
<name>A0A840J587_9PSEU</name>
<evidence type="ECO:0000313" key="4">
    <source>
        <dbReference type="Proteomes" id="UP000581769"/>
    </source>
</evidence>
<dbReference type="InterPro" id="IPR016161">
    <property type="entry name" value="Ald_DH/histidinol_DH"/>
</dbReference>
<dbReference type="Gene3D" id="3.40.605.10">
    <property type="entry name" value="Aldehyde Dehydrogenase, Chain A, domain 1"/>
    <property type="match status" value="1"/>
</dbReference>
<dbReference type="GO" id="GO:0016620">
    <property type="term" value="F:oxidoreductase activity, acting on the aldehyde or oxo group of donors, NAD or NADP as acceptor"/>
    <property type="evidence" value="ECO:0007669"/>
    <property type="project" value="InterPro"/>
</dbReference>
<dbReference type="InterPro" id="IPR016163">
    <property type="entry name" value="Ald_DH_C"/>
</dbReference>
<protein>
    <submittedName>
        <fullName evidence="3">Acyl-CoA reductase-like NAD-dependent aldehyde dehydrogenase</fullName>
    </submittedName>
</protein>
<evidence type="ECO:0000313" key="3">
    <source>
        <dbReference type="EMBL" id="MBB4688785.1"/>
    </source>
</evidence>
<dbReference type="InterPro" id="IPR015590">
    <property type="entry name" value="Aldehyde_DH_dom"/>
</dbReference>
<dbReference type="PANTHER" id="PTHR11699">
    <property type="entry name" value="ALDEHYDE DEHYDROGENASE-RELATED"/>
    <property type="match status" value="1"/>
</dbReference>
<keyword evidence="4" id="KW-1185">Reference proteome</keyword>
<reference evidence="3 4" key="1">
    <citation type="submission" date="2020-08" db="EMBL/GenBank/DDBJ databases">
        <title>Sequencing the genomes of 1000 actinobacteria strains.</title>
        <authorList>
            <person name="Klenk H.-P."/>
        </authorList>
    </citation>
    <scope>NUCLEOTIDE SEQUENCE [LARGE SCALE GENOMIC DNA]</scope>
    <source>
        <strain evidence="3 4">DSM 45859</strain>
    </source>
</reference>
<gene>
    <name evidence="3" type="ORF">BJY18_006270</name>
</gene>
<comment type="caution">
    <text evidence="3">The sequence shown here is derived from an EMBL/GenBank/DDBJ whole genome shotgun (WGS) entry which is preliminary data.</text>
</comment>
<dbReference type="Gene3D" id="3.40.309.10">
    <property type="entry name" value="Aldehyde Dehydrogenase, Chain A, domain 2"/>
    <property type="match status" value="1"/>
</dbReference>
<dbReference type="RefSeq" id="WP_184783421.1">
    <property type="nucleotide sequence ID" value="NZ_JACHMG010000001.1"/>
</dbReference>
<evidence type="ECO:0000256" key="1">
    <source>
        <dbReference type="ARBA" id="ARBA00023002"/>
    </source>
</evidence>
<dbReference type="EMBL" id="JACHMG010000001">
    <property type="protein sequence ID" value="MBB4688785.1"/>
    <property type="molecule type" value="Genomic_DNA"/>
</dbReference>
<dbReference type="AlphaFoldDB" id="A0A840J587"/>
<proteinExistence type="predicted"/>
<dbReference type="InterPro" id="IPR016162">
    <property type="entry name" value="Ald_DH_N"/>
</dbReference>
<organism evidence="3 4">
    <name type="scientific">Amycolatopsis jiangsuensis</name>
    <dbReference type="NCBI Taxonomy" id="1181879"/>
    <lineage>
        <taxon>Bacteria</taxon>
        <taxon>Bacillati</taxon>
        <taxon>Actinomycetota</taxon>
        <taxon>Actinomycetes</taxon>
        <taxon>Pseudonocardiales</taxon>
        <taxon>Pseudonocardiaceae</taxon>
        <taxon>Amycolatopsis</taxon>
    </lineage>
</organism>
<accession>A0A840J587</accession>
<dbReference type="Proteomes" id="UP000581769">
    <property type="component" value="Unassembled WGS sequence"/>
</dbReference>
<keyword evidence="1" id="KW-0560">Oxidoreductase</keyword>
<evidence type="ECO:0000259" key="2">
    <source>
        <dbReference type="Pfam" id="PF00171"/>
    </source>
</evidence>
<dbReference type="Pfam" id="PF00171">
    <property type="entry name" value="Aldedh"/>
    <property type="match status" value="1"/>
</dbReference>
<feature type="domain" description="Aldehyde dehydrogenase" evidence="2">
    <location>
        <begin position="10"/>
        <end position="406"/>
    </location>
</feature>